<feature type="region of interest" description="Disordered" evidence="7">
    <location>
        <begin position="304"/>
        <end position="350"/>
    </location>
</feature>
<dbReference type="SUPFAM" id="SSF57924">
    <property type="entry name" value="Inhibitor of apoptosis (IAP) repeat"/>
    <property type="match status" value="2"/>
</dbReference>
<reference evidence="9" key="1">
    <citation type="submission" date="2017-10" db="EMBL/GenBank/DDBJ databases">
        <title>Fibrillar structures induced by a plant reovirus target mitochondria to activate apoptosis and promote viral infection in insect vectors.</title>
        <authorList>
            <person name="Chen Q."/>
            <person name="Zheng L."/>
            <person name="Mao Q."/>
            <person name="Liu J."/>
            <person name="Wang H."/>
            <person name="Wang Z."/>
            <person name="Jia D."/>
            <person name="Chen H."/>
            <person name="Wu W."/>
            <person name="Wei T."/>
        </authorList>
    </citation>
    <scope>NUCLEOTIDE SEQUENCE</scope>
</reference>
<dbReference type="GO" id="GO:0005634">
    <property type="term" value="C:nucleus"/>
    <property type="evidence" value="ECO:0007669"/>
    <property type="project" value="TreeGrafter"/>
</dbReference>
<feature type="compositionally biased region" description="Basic and acidic residues" evidence="7">
    <location>
        <begin position="322"/>
        <end position="340"/>
    </location>
</feature>
<dbReference type="Pfam" id="PF13920">
    <property type="entry name" value="zf-C3HC4_3"/>
    <property type="match status" value="1"/>
</dbReference>
<dbReference type="EMBL" id="MG241499">
    <property type="protein sequence ID" value="AWG72114.1"/>
    <property type="molecule type" value="mRNA"/>
</dbReference>
<name>A0A2S1M5L2_RECDO</name>
<keyword evidence="5" id="KW-0862">Zinc</keyword>
<dbReference type="Gene3D" id="1.10.1170.10">
    <property type="entry name" value="Inhibitor Of Apoptosis Protein (2mihbC-IAP-1), Chain A"/>
    <property type="match status" value="2"/>
</dbReference>
<dbReference type="InterPro" id="IPR001841">
    <property type="entry name" value="Znf_RING"/>
</dbReference>
<dbReference type="GO" id="GO:0031398">
    <property type="term" value="P:positive regulation of protein ubiquitination"/>
    <property type="evidence" value="ECO:0007669"/>
    <property type="project" value="TreeGrafter"/>
</dbReference>
<dbReference type="InterPro" id="IPR050784">
    <property type="entry name" value="IAP"/>
</dbReference>
<proteinExistence type="evidence at transcript level"/>
<dbReference type="GO" id="GO:0008270">
    <property type="term" value="F:zinc ion binding"/>
    <property type="evidence" value="ECO:0007669"/>
    <property type="project" value="UniProtKB-KW"/>
</dbReference>
<dbReference type="PANTHER" id="PTHR10044">
    <property type="entry name" value="INHIBITOR OF APOPTOSIS"/>
    <property type="match status" value="1"/>
</dbReference>
<dbReference type="CDD" id="cd16510">
    <property type="entry name" value="RING-HC_IAPs"/>
    <property type="match status" value="1"/>
</dbReference>
<dbReference type="PROSITE" id="PS50143">
    <property type="entry name" value="BIR_REPEAT_2"/>
    <property type="match status" value="2"/>
</dbReference>
<dbReference type="InterPro" id="IPR001370">
    <property type="entry name" value="BIR_rpt"/>
</dbReference>
<dbReference type="GO" id="GO:0051726">
    <property type="term" value="P:regulation of cell cycle"/>
    <property type="evidence" value="ECO:0007669"/>
    <property type="project" value="TreeGrafter"/>
</dbReference>
<evidence type="ECO:0000256" key="5">
    <source>
        <dbReference type="ARBA" id="ARBA00022833"/>
    </source>
</evidence>
<dbReference type="GO" id="GO:0043066">
    <property type="term" value="P:negative regulation of apoptotic process"/>
    <property type="evidence" value="ECO:0007669"/>
    <property type="project" value="TreeGrafter"/>
</dbReference>
<dbReference type="InterPro" id="IPR013083">
    <property type="entry name" value="Znf_RING/FYVE/PHD"/>
</dbReference>
<evidence type="ECO:0000256" key="2">
    <source>
        <dbReference type="ARBA" id="ARBA00022703"/>
    </source>
</evidence>
<dbReference type="GO" id="GO:0043027">
    <property type="term" value="F:cysteine-type endopeptidase inhibitor activity involved in apoptotic process"/>
    <property type="evidence" value="ECO:0007669"/>
    <property type="project" value="TreeGrafter"/>
</dbReference>
<comment type="similarity">
    <text evidence="1">Belongs to the IAP family.</text>
</comment>
<evidence type="ECO:0000313" key="9">
    <source>
        <dbReference type="EMBL" id="AWG72114.1"/>
    </source>
</evidence>
<keyword evidence="4 6" id="KW-0863">Zinc-finger</keyword>
<protein>
    <submittedName>
        <fullName evidence="9">Inhibitor of apoptosis 1</fullName>
    </submittedName>
</protein>
<evidence type="ECO:0000259" key="8">
    <source>
        <dbReference type="PROSITE" id="PS50089"/>
    </source>
</evidence>
<dbReference type="AlphaFoldDB" id="A0A2S1M5L2"/>
<dbReference type="PROSITE" id="PS50089">
    <property type="entry name" value="ZF_RING_2"/>
    <property type="match status" value="1"/>
</dbReference>
<dbReference type="SMART" id="SM00238">
    <property type="entry name" value="BIR"/>
    <property type="match status" value="2"/>
</dbReference>
<organism evidence="9">
    <name type="scientific">Recilia dorsalis</name>
    <name type="common">Zigzag leafhopper</name>
    <name type="synonym">Maiestas dorsalis</name>
    <dbReference type="NCBI Taxonomy" id="1582033"/>
    <lineage>
        <taxon>Eukaryota</taxon>
        <taxon>Metazoa</taxon>
        <taxon>Ecdysozoa</taxon>
        <taxon>Arthropoda</taxon>
        <taxon>Hexapoda</taxon>
        <taxon>Insecta</taxon>
        <taxon>Pterygota</taxon>
        <taxon>Neoptera</taxon>
        <taxon>Paraneoptera</taxon>
        <taxon>Hemiptera</taxon>
        <taxon>Auchenorrhyncha</taxon>
        <taxon>Membracoidea</taxon>
        <taxon>Cicadellidae</taxon>
        <taxon>Deltocephalinae</taxon>
        <taxon>Deltocephalini</taxon>
        <taxon>Recilia</taxon>
    </lineage>
</organism>
<keyword evidence="3" id="KW-0479">Metal-binding</keyword>
<dbReference type="GO" id="GO:0005737">
    <property type="term" value="C:cytoplasm"/>
    <property type="evidence" value="ECO:0007669"/>
    <property type="project" value="TreeGrafter"/>
</dbReference>
<dbReference type="SMART" id="SM00184">
    <property type="entry name" value="RING"/>
    <property type="match status" value="1"/>
</dbReference>
<dbReference type="CDD" id="cd00022">
    <property type="entry name" value="BIR"/>
    <property type="match status" value="2"/>
</dbReference>
<accession>A0A2S1M5L2</accession>
<evidence type="ECO:0000256" key="3">
    <source>
        <dbReference type="ARBA" id="ARBA00022723"/>
    </source>
</evidence>
<sequence length="401" mass="44358">MPPNNSVNSVKNSPLISQRAEQRSKMNTILANGHSRAFHRNDLAGPSASSSIHSNGIHESNGIHGLNVPEDTPLFHYERERLKSFENWPVSFLSPSVMAAAGFYYLKREDVVRCAFCGVEVGCWVEGDDPMHDHERWSPSCRFVRKLPVGNVPITTNNANNNAQDVPKENGYDTCGSRIEFRPECGVNVNAVKEDKPLPPLEKLGIHKSRAPSFPNYATLEARLRSYEMWPIALKLKPNTLSEAGFFYTGKGDQTICFHCGGGLKDWEESDEPWVEHARWFSKCNFVLLVKGKDFVDEVCGRKTNKGKSKSEENVSQSSIECSKKEETKSSKEADSKVEDSGSGGGKSEHTSLCKICYTDEVGVVFLPCGHLVACVKCALSLTTCAVCRQSVTATVRVFLS</sequence>
<dbReference type="Pfam" id="PF00653">
    <property type="entry name" value="BIR"/>
    <property type="match status" value="2"/>
</dbReference>
<dbReference type="FunFam" id="1.10.1170.10:FF:000003">
    <property type="entry name" value="E3 ubiquitin-protein ligase XIAP"/>
    <property type="match status" value="1"/>
</dbReference>
<dbReference type="Gene3D" id="3.30.40.10">
    <property type="entry name" value="Zinc/RING finger domain, C3HC4 (zinc finger)"/>
    <property type="match status" value="1"/>
</dbReference>
<keyword evidence="2" id="KW-0053">Apoptosis</keyword>
<dbReference type="GO" id="GO:0061630">
    <property type="term" value="F:ubiquitin protein ligase activity"/>
    <property type="evidence" value="ECO:0007669"/>
    <property type="project" value="TreeGrafter"/>
</dbReference>
<dbReference type="PROSITE" id="PS01282">
    <property type="entry name" value="BIR_REPEAT_1"/>
    <property type="match status" value="2"/>
</dbReference>
<evidence type="ECO:0000256" key="1">
    <source>
        <dbReference type="ARBA" id="ARBA00006672"/>
    </source>
</evidence>
<dbReference type="PANTHER" id="PTHR10044:SF174">
    <property type="entry name" value="DEATH-ASSOCIATED INHIBITOR OF APOPTOSIS 1"/>
    <property type="match status" value="1"/>
</dbReference>
<dbReference type="GO" id="GO:0006915">
    <property type="term" value="P:apoptotic process"/>
    <property type="evidence" value="ECO:0007669"/>
    <property type="project" value="UniProtKB-KW"/>
</dbReference>
<dbReference type="FunFam" id="1.10.1170.10:FF:000002">
    <property type="entry name" value="Baculoviral IAP repeat containing 7"/>
    <property type="match status" value="1"/>
</dbReference>
<feature type="domain" description="RING-type" evidence="8">
    <location>
        <begin position="354"/>
        <end position="389"/>
    </location>
</feature>
<evidence type="ECO:0000256" key="6">
    <source>
        <dbReference type="PROSITE-ProRule" id="PRU00175"/>
    </source>
</evidence>
<evidence type="ECO:0000256" key="4">
    <source>
        <dbReference type="ARBA" id="ARBA00022771"/>
    </source>
</evidence>
<evidence type="ECO:0000256" key="7">
    <source>
        <dbReference type="SAM" id="MobiDB-lite"/>
    </source>
</evidence>